<evidence type="ECO:0000313" key="1">
    <source>
        <dbReference type="EMBL" id="ACY23509.1"/>
    </source>
</evidence>
<evidence type="ECO:0008006" key="3">
    <source>
        <dbReference type="Google" id="ProtNLM"/>
    </source>
</evidence>
<reference evidence="2" key="1">
    <citation type="submission" date="2009-10" db="EMBL/GenBank/DDBJ databases">
        <title>The complete chromosome of Gordonia bronchialis DSM 43247.</title>
        <authorList>
            <consortium name="US DOE Joint Genome Institute (JGI-PGF)"/>
            <person name="Lucas S."/>
            <person name="Copeland A."/>
            <person name="Lapidus A."/>
            <person name="Glavina del Rio T."/>
            <person name="Dalin E."/>
            <person name="Tice H."/>
            <person name="Bruce D."/>
            <person name="Goodwin L."/>
            <person name="Pitluck S."/>
            <person name="Kyrpides N."/>
            <person name="Mavromatis K."/>
            <person name="Ivanova N."/>
            <person name="Ovchinnikova G."/>
            <person name="Saunders E."/>
            <person name="Brettin T."/>
            <person name="Detter J.C."/>
            <person name="Han C."/>
            <person name="Larimer F."/>
            <person name="Land M."/>
            <person name="Hauser L."/>
            <person name="Markowitz V."/>
            <person name="Cheng J.-F."/>
            <person name="Hugenholtz P."/>
            <person name="Woyke T."/>
            <person name="Wu D."/>
            <person name="Jando M."/>
            <person name="Schneider S."/>
            <person name="Goeker M."/>
            <person name="Klenk H.-P."/>
            <person name="Eisen J.A."/>
        </authorList>
    </citation>
    <scope>NUCLEOTIDE SEQUENCE [LARGE SCALE GENOMIC DNA]</scope>
    <source>
        <strain evidence="2">ATCC 25592 / DSM 43247 / BCRC 13721 / JCM 3198 / KCTC 3076 / NBRC 16047 / NCTC 10667</strain>
    </source>
</reference>
<dbReference type="EMBL" id="CP001802">
    <property type="protein sequence ID" value="ACY23509.1"/>
    <property type="molecule type" value="Genomic_DNA"/>
</dbReference>
<evidence type="ECO:0000313" key="2">
    <source>
        <dbReference type="Proteomes" id="UP000001219"/>
    </source>
</evidence>
<dbReference type="HOGENOM" id="CLU_178581_0_0_11"/>
<dbReference type="KEGG" id="gbr:Gbro_4367"/>
<dbReference type="AlphaFoldDB" id="D0L623"/>
<organism evidence="1 2">
    <name type="scientific">Gordonia bronchialis (strain ATCC 25592 / DSM 43247 / BCRC 13721 / JCM 3198 / KCTC 3076 / NBRC 16047 / NCTC 10667)</name>
    <name type="common">Rhodococcus bronchialis</name>
    <dbReference type="NCBI Taxonomy" id="526226"/>
    <lineage>
        <taxon>Bacteria</taxon>
        <taxon>Bacillati</taxon>
        <taxon>Actinomycetota</taxon>
        <taxon>Actinomycetes</taxon>
        <taxon>Mycobacteriales</taxon>
        <taxon>Gordoniaceae</taxon>
        <taxon>Gordonia</taxon>
    </lineage>
</organism>
<dbReference type="SUPFAM" id="SSF50022">
    <property type="entry name" value="ISP domain"/>
    <property type="match status" value="1"/>
</dbReference>
<accession>D0L623</accession>
<dbReference type="STRING" id="526226.Gbro_4367"/>
<dbReference type="Proteomes" id="UP000001219">
    <property type="component" value="Chromosome"/>
</dbReference>
<sequence length="93" mass="9936">MSVCSVCGNEYARTMTIIVDDGTQRVEAVFDSFECAIHAMAPRCAHCGCRVIGHGVQAGGTTFCCAHCARQLGVADVADRADLSDPGQRRIFQ</sequence>
<keyword evidence="2" id="KW-1185">Reference proteome</keyword>
<dbReference type="GO" id="GO:0051537">
    <property type="term" value="F:2 iron, 2 sulfur cluster binding"/>
    <property type="evidence" value="ECO:0007669"/>
    <property type="project" value="InterPro"/>
</dbReference>
<proteinExistence type="predicted"/>
<name>D0L623_GORB4</name>
<dbReference type="InterPro" id="IPR036922">
    <property type="entry name" value="Rieske_2Fe-2S_sf"/>
</dbReference>
<gene>
    <name evidence="1" type="ordered locus">Gbro_4367</name>
</gene>
<dbReference type="eggNOG" id="ENOG5032UDA">
    <property type="taxonomic scope" value="Bacteria"/>
</dbReference>
<reference evidence="1 2" key="2">
    <citation type="journal article" date="2010" name="Stand. Genomic Sci.">
        <title>Complete genome sequence of Gordonia bronchialis type strain (3410).</title>
        <authorList>
            <person name="Ivanova N."/>
            <person name="Sikorski J."/>
            <person name="Jando M."/>
            <person name="Lapidus A."/>
            <person name="Nolan M."/>
            <person name="Lucas S."/>
            <person name="Del Rio T.G."/>
            <person name="Tice H."/>
            <person name="Copeland A."/>
            <person name="Cheng J.F."/>
            <person name="Chen F."/>
            <person name="Bruce D."/>
            <person name="Goodwin L."/>
            <person name="Pitluck S."/>
            <person name="Mavromatis K."/>
            <person name="Ovchinnikova G."/>
            <person name="Pati A."/>
            <person name="Chen A."/>
            <person name="Palaniappan K."/>
            <person name="Land M."/>
            <person name="Hauser L."/>
            <person name="Chang Y.J."/>
            <person name="Jeffries C.D."/>
            <person name="Chain P."/>
            <person name="Saunders E."/>
            <person name="Han C."/>
            <person name="Detter J.C."/>
            <person name="Brettin T."/>
            <person name="Rohde M."/>
            <person name="Goker M."/>
            <person name="Bristow J."/>
            <person name="Eisen J.A."/>
            <person name="Markowitz V."/>
            <person name="Hugenholtz P."/>
            <person name="Klenk H.P."/>
            <person name="Kyrpides N.C."/>
        </authorList>
    </citation>
    <scope>NUCLEOTIDE SEQUENCE [LARGE SCALE GENOMIC DNA]</scope>
    <source>
        <strain evidence="2">ATCC 25592 / DSM 43247 / BCRC 13721 / JCM 3198 / KCTC 3076 / NBRC 16047 / NCTC 10667</strain>
    </source>
</reference>
<protein>
    <recommendedName>
        <fullName evidence="3">Prokaryotic metallothionein</fullName>
    </recommendedName>
</protein>
<dbReference type="OrthoDB" id="163862at2"/>